<keyword evidence="3" id="KW-0378">Hydrolase</keyword>
<dbReference type="NCBIfam" id="NF001862">
    <property type="entry name" value="PRK00601.1"/>
    <property type="match status" value="1"/>
</dbReference>
<reference evidence="6" key="1">
    <citation type="submission" date="2020-04" db="EMBL/GenBank/DDBJ databases">
        <authorList>
            <person name="Chiriac C."/>
            <person name="Salcher M."/>
            <person name="Ghai R."/>
            <person name="Kavagutti S V."/>
        </authorList>
    </citation>
    <scope>NUCLEOTIDE SEQUENCE</scope>
</reference>
<dbReference type="InterPro" id="IPR033704">
    <property type="entry name" value="dUTPase_trimeric"/>
</dbReference>
<dbReference type="NCBIfam" id="TIGR00576">
    <property type="entry name" value="dut"/>
    <property type="match status" value="1"/>
</dbReference>
<dbReference type="GO" id="GO:0006226">
    <property type="term" value="P:dUMP biosynthetic process"/>
    <property type="evidence" value="ECO:0007669"/>
    <property type="project" value="InterPro"/>
</dbReference>
<comment type="similarity">
    <text evidence="1">Belongs to the dUTPase family.</text>
</comment>
<sequence length="165" mass="18348">MLLVYKLNPNAIIPKYATSRSACFDLHACLVKDERVKYIDSLNVLTEGQLFSDTLILHPGCRALIPTGLKFNIPPGYSVRLHPRSGLSFKSGLTLSNCEGVIDEDYREEIFISMHNISYCNVAIKHGDRVCQAELTKDYKIPIVEVLEDISRTGDRIGGFGSTGK</sequence>
<evidence type="ECO:0000256" key="2">
    <source>
        <dbReference type="ARBA" id="ARBA00012379"/>
    </source>
</evidence>
<dbReference type="GO" id="GO:0046081">
    <property type="term" value="P:dUTP catabolic process"/>
    <property type="evidence" value="ECO:0007669"/>
    <property type="project" value="InterPro"/>
</dbReference>
<evidence type="ECO:0000256" key="3">
    <source>
        <dbReference type="ARBA" id="ARBA00022801"/>
    </source>
</evidence>
<evidence type="ECO:0000256" key="4">
    <source>
        <dbReference type="ARBA" id="ARBA00023080"/>
    </source>
</evidence>
<feature type="domain" description="dUTPase-like" evidence="5">
    <location>
        <begin position="54"/>
        <end position="164"/>
    </location>
</feature>
<dbReference type="Gene3D" id="2.70.40.10">
    <property type="match status" value="1"/>
</dbReference>
<dbReference type="InterPro" id="IPR029054">
    <property type="entry name" value="dUTPase-like"/>
</dbReference>
<accession>A0A6J5M2Q1</accession>
<protein>
    <recommendedName>
        <fullName evidence="2">dUTP diphosphatase</fullName>
        <ecNumber evidence="2">3.6.1.23</ecNumber>
    </recommendedName>
</protein>
<dbReference type="PANTHER" id="PTHR11241:SF0">
    <property type="entry name" value="DEOXYURIDINE 5'-TRIPHOSPHATE NUCLEOTIDOHYDROLASE"/>
    <property type="match status" value="1"/>
</dbReference>
<keyword evidence="4" id="KW-0546">Nucleotide metabolism</keyword>
<dbReference type="PANTHER" id="PTHR11241">
    <property type="entry name" value="DEOXYURIDINE 5'-TRIPHOSPHATE NUCLEOTIDOHYDROLASE"/>
    <property type="match status" value="1"/>
</dbReference>
<dbReference type="Pfam" id="PF00692">
    <property type="entry name" value="dUTPase"/>
    <property type="match status" value="1"/>
</dbReference>
<organism evidence="6">
    <name type="scientific">uncultured Caudovirales phage</name>
    <dbReference type="NCBI Taxonomy" id="2100421"/>
    <lineage>
        <taxon>Viruses</taxon>
        <taxon>Duplodnaviria</taxon>
        <taxon>Heunggongvirae</taxon>
        <taxon>Uroviricota</taxon>
        <taxon>Caudoviricetes</taxon>
        <taxon>Peduoviridae</taxon>
        <taxon>Maltschvirus</taxon>
        <taxon>Maltschvirus maltsch</taxon>
    </lineage>
</organism>
<dbReference type="SUPFAM" id="SSF51283">
    <property type="entry name" value="dUTPase-like"/>
    <property type="match status" value="1"/>
</dbReference>
<gene>
    <name evidence="6" type="ORF">UFOVP410_44</name>
</gene>
<dbReference type="GO" id="GO:0000287">
    <property type="term" value="F:magnesium ion binding"/>
    <property type="evidence" value="ECO:0007669"/>
    <property type="project" value="InterPro"/>
</dbReference>
<name>A0A6J5M2Q1_9CAUD</name>
<dbReference type="InterPro" id="IPR008181">
    <property type="entry name" value="dUTPase"/>
</dbReference>
<evidence type="ECO:0000259" key="5">
    <source>
        <dbReference type="Pfam" id="PF00692"/>
    </source>
</evidence>
<dbReference type="CDD" id="cd07557">
    <property type="entry name" value="trimeric_dUTPase"/>
    <property type="match status" value="1"/>
</dbReference>
<dbReference type="EMBL" id="LR796388">
    <property type="protein sequence ID" value="CAB4141205.1"/>
    <property type="molecule type" value="Genomic_DNA"/>
</dbReference>
<dbReference type="GO" id="GO:0004170">
    <property type="term" value="F:dUTP diphosphatase activity"/>
    <property type="evidence" value="ECO:0007669"/>
    <property type="project" value="UniProtKB-EC"/>
</dbReference>
<evidence type="ECO:0000256" key="1">
    <source>
        <dbReference type="ARBA" id="ARBA00006581"/>
    </source>
</evidence>
<proteinExistence type="inferred from homology"/>
<evidence type="ECO:0000313" key="6">
    <source>
        <dbReference type="EMBL" id="CAB4141205.1"/>
    </source>
</evidence>
<dbReference type="EC" id="3.6.1.23" evidence="2"/>
<dbReference type="InterPro" id="IPR036157">
    <property type="entry name" value="dUTPase-like_sf"/>
</dbReference>